<dbReference type="KEGG" id="afj:AFERRID_01590"/>
<feature type="transmembrane region" description="Helical" evidence="4">
    <location>
        <begin position="292"/>
        <end position="312"/>
    </location>
</feature>
<keyword evidence="6" id="KW-1185">Reference proteome</keyword>
<feature type="transmembrane region" description="Helical" evidence="4">
    <location>
        <begin position="357"/>
        <end position="379"/>
    </location>
</feature>
<gene>
    <name evidence="5" type="ORF">AFERRID_01590</name>
</gene>
<dbReference type="PANTHER" id="PTHR23518">
    <property type="entry name" value="C-METHYLTRANSFERASE"/>
    <property type="match status" value="1"/>
</dbReference>
<sequence length="424" mass="45371">MNRLAGNAHPVAEPSGWLNKNVLLLSLSAFFADGGYQAVTAVFPLLIIFGMKEPPYVYGLLLALAFGGGSLFAFLGGMAGDRYNRKTVALAGNLLIPLMSIAGFFSNVWIVGILFTLGWWARFFRTPARRAMLVEVSKPEHRAKVFGFLHALDVGGGLVAVIYAIILILYHVSYHDILLVSIFPILISSVCLAFVHYVPFAAATPSTGTVPASKVQFPQYPPRINRRVFRFVLLAATLFGFSYYALGFPILSVAETQASAALGVLTFGIYLGFSSIAGYVLGSSALRPIRALWTTGYALAGVGSLIIGVSYLVDSGLLLFYVGAAALGIATGAVETFEPVLTSYLVRSGDLSGGMGLLSMSRALGLFVSNVIMGVIFTADQLDSYLYACITAILGAGILALTERWLHRQKTLSSDFRSKASSEP</sequence>
<evidence type="ECO:0008006" key="7">
    <source>
        <dbReference type="Google" id="ProtNLM"/>
    </source>
</evidence>
<protein>
    <recommendedName>
        <fullName evidence="7">Major facilitator superfamily (MFS) profile domain-containing protein</fullName>
    </recommendedName>
</protein>
<feature type="transmembrane region" description="Helical" evidence="4">
    <location>
        <begin position="228"/>
        <end position="246"/>
    </location>
</feature>
<feature type="transmembrane region" description="Helical" evidence="4">
    <location>
        <begin position="56"/>
        <end position="75"/>
    </location>
</feature>
<reference evidence="5 6" key="1">
    <citation type="journal article" date="2018" name="Microbiol. Resour. Announc.">
        <title>Complete Genome Sequence of Acidithiobacillus ferridurans JCM 18981.</title>
        <authorList>
            <person name="Miyauchi T."/>
            <person name="Kouzuma A."/>
            <person name="Abe T."/>
            <person name="Watanabe K."/>
        </authorList>
    </citation>
    <scope>NUCLEOTIDE SEQUENCE [LARGE SCALE GENOMIC DNA]</scope>
    <source>
        <strain evidence="6">ATCC 33020 / DSM 29468 / JCM 18981 / 11Fe</strain>
    </source>
</reference>
<keyword evidence="1 4" id="KW-0812">Transmembrane</keyword>
<dbReference type="Proteomes" id="UP000280188">
    <property type="component" value="Chromosome"/>
</dbReference>
<dbReference type="AlphaFoldDB" id="A0A2Z6IEE9"/>
<dbReference type="InterPro" id="IPR036259">
    <property type="entry name" value="MFS_trans_sf"/>
</dbReference>
<dbReference type="InterPro" id="IPR011701">
    <property type="entry name" value="MFS"/>
</dbReference>
<feature type="transmembrane region" description="Helical" evidence="4">
    <location>
        <begin position="385"/>
        <end position="402"/>
    </location>
</feature>
<organism evidence="5 6">
    <name type="scientific">Acidithiobacillus ferridurans</name>
    <dbReference type="NCBI Taxonomy" id="1232575"/>
    <lineage>
        <taxon>Bacteria</taxon>
        <taxon>Pseudomonadati</taxon>
        <taxon>Pseudomonadota</taxon>
        <taxon>Acidithiobacillia</taxon>
        <taxon>Acidithiobacillales</taxon>
        <taxon>Acidithiobacillaceae</taxon>
        <taxon>Acidithiobacillus</taxon>
    </lineage>
</organism>
<dbReference type="GO" id="GO:0022857">
    <property type="term" value="F:transmembrane transporter activity"/>
    <property type="evidence" value="ECO:0007669"/>
    <property type="project" value="InterPro"/>
</dbReference>
<proteinExistence type="predicted"/>
<keyword evidence="3 4" id="KW-0472">Membrane</keyword>
<keyword evidence="2 4" id="KW-1133">Transmembrane helix</keyword>
<evidence type="ECO:0000313" key="6">
    <source>
        <dbReference type="Proteomes" id="UP000280188"/>
    </source>
</evidence>
<dbReference type="PANTHER" id="PTHR23518:SF2">
    <property type="entry name" value="MAJOR FACILITATOR SUPERFAMILY TRANSPORTER"/>
    <property type="match status" value="1"/>
</dbReference>
<feature type="transmembrane region" description="Helical" evidence="4">
    <location>
        <begin position="318"/>
        <end position="337"/>
    </location>
</feature>
<feature type="transmembrane region" description="Helical" evidence="4">
    <location>
        <begin position="177"/>
        <end position="198"/>
    </location>
</feature>
<feature type="transmembrane region" description="Helical" evidence="4">
    <location>
        <begin position="258"/>
        <end position="280"/>
    </location>
</feature>
<dbReference type="Pfam" id="PF07690">
    <property type="entry name" value="MFS_1"/>
    <property type="match status" value="1"/>
</dbReference>
<accession>A0A2Z6IEE9</accession>
<dbReference type="EMBL" id="AP018795">
    <property type="protein sequence ID" value="BBF63941.1"/>
    <property type="molecule type" value="Genomic_DNA"/>
</dbReference>
<dbReference type="CDD" id="cd17370">
    <property type="entry name" value="MFS_MJ1317_like"/>
    <property type="match status" value="1"/>
</dbReference>
<evidence type="ECO:0000313" key="5">
    <source>
        <dbReference type="EMBL" id="BBF63941.1"/>
    </source>
</evidence>
<name>A0A2Z6IEE9_ACIFI</name>
<dbReference type="SUPFAM" id="SSF103473">
    <property type="entry name" value="MFS general substrate transporter"/>
    <property type="match status" value="1"/>
</dbReference>
<feature type="transmembrane region" description="Helical" evidence="4">
    <location>
        <begin position="145"/>
        <end position="171"/>
    </location>
</feature>
<evidence type="ECO:0000256" key="2">
    <source>
        <dbReference type="ARBA" id="ARBA00022989"/>
    </source>
</evidence>
<evidence type="ECO:0000256" key="3">
    <source>
        <dbReference type="ARBA" id="ARBA00023136"/>
    </source>
</evidence>
<feature type="transmembrane region" description="Helical" evidence="4">
    <location>
        <begin position="95"/>
        <end position="124"/>
    </location>
</feature>
<dbReference type="Gene3D" id="1.20.1250.20">
    <property type="entry name" value="MFS general substrate transporter like domains"/>
    <property type="match status" value="1"/>
</dbReference>
<feature type="transmembrane region" description="Helical" evidence="4">
    <location>
        <begin position="23"/>
        <end position="49"/>
    </location>
</feature>
<dbReference type="RefSeq" id="WP_172959307.1">
    <property type="nucleotide sequence ID" value="NZ_AP018795.1"/>
</dbReference>
<evidence type="ECO:0000256" key="4">
    <source>
        <dbReference type="SAM" id="Phobius"/>
    </source>
</evidence>
<evidence type="ECO:0000256" key="1">
    <source>
        <dbReference type="ARBA" id="ARBA00022692"/>
    </source>
</evidence>